<feature type="compositionally biased region" description="Basic and acidic residues" evidence="1">
    <location>
        <begin position="531"/>
        <end position="547"/>
    </location>
</feature>
<proteinExistence type="predicted"/>
<feature type="compositionally biased region" description="Polar residues" evidence="1">
    <location>
        <begin position="549"/>
        <end position="572"/>
    </location>
</feature>
<dbReference type="EMBL" id="JAQJAE010000006">
    <property type="protein sequence ID" value="KAJ5588881.1"/>
    <property type="molecule type" value="Genomic_DNA"/>
</dbReference>
<feature type="region of interest" description="Disordered" evidence="1">
    <location>
        <begin position="184"/>
        <end position="245"/>
    </location>
</feature>
<dbReference type="RefSeq" id="XP_056747900.1">
    <property type="nucleotide sequence ID" value="XM_056902613.1"/>
</dbReference>
<feature type="region of interest" description="Disordered" evidence="1">
    <location>
        <begin position="291"/>
        <end position="312"/>
    </location>
</feature>
<evidence type="ECO:0000256" key="1">
    <source>
        <dbReference type="SAM" id="MobiDB-lite"/>
    </source>
</evidence>
<feature type="compositionally biased region" description="Polar residues" evidence="1">
    <location>
        <begin position="629"/>
        <end position="640"/>
    </location>
</feature>
<protein>
    <submittedName>
        <fullName evidence="2">Uncharacterized protein</fullName>
    </submittedName>
</protein>
<feature type="compositionally biased region" description="Basic and acidic residues" evidence="1">
    <location>
        <begin position="233"/>
        <end position="245"/>
    </location>
</feature>
<feature type="region of interest" description="Disordered" evidence="1">
    <location>
        <begin position="142"/>
        <end position="169"/>
    </location>
</feature>
<feature type="region of interest" description="Disordered" evidence="1">
    <location>
        <begin position="352"/>
        <end position="474"/>
    </location>
</feature>
<dbReference type="AlphaFoldDB" id="A0AAD6DM15"/>
<keyword evidence="3" id="KW-1185">Reference proteome</keyword>
<name>A0AAD6DM15_9EURO</name>
<dbReference type="Proteomes" id="UP001213799">
    <property type="component" value="Unassembled WGS sequence"/>
</dbReference>
<feature type="compositionally biased region" description="Basic and acidic residues" evidence="1">
    <location>
        <begin position="610"/>
        <end position="623"/>
    </location>
</feature>
<evidence type="ECO:0000313" key="2">
    <source>
        <dbReference type="EMBL" id="KAJ5588881.1"/>
    </source>
</evidence>
<feature type="compositionally biased region" description="Polar residues" evidence="1">
    <location>
        <begin position="386"/>
        <end position="400"/>
    </location>
</feature>
<dbReference type="SUPFAM" id="SSF48452">
    <property type="entry name" value="TPR-like"/>
    <property type="match status" value="1"/>
</dbReference>
<feature type="compositionally biased region" description="Polar residues" evidence="1">
    <location>
        <begin position="143"/>
        <end position="152"/>
    </location>
</feature>
<evidence type="ECO:0000313" key="3">
    <source>
        <dbReference type="Proteomes" id="UP001213799"/>
    </source>
</evidence>
<sequence length="938" mass="106063">MNDLEEAIRVSRQAVAATPDDHPDLPILLYNLGNKLQSQYEKTGRMDELDEAIRLSRQAVEATPIENPSLTGWLSTLGNMLETRYGRTGHLDNLEEAIRVSRQAIEATPVGHPDLPIFLSNFENKLQIRYEQTGRMGGLGEVTSLSRQTSQAAPDDLRPPPSDSAHMHNRYVFSPYGGSYYPPSKYADLSETPRERTMSRHRVSRPRPSSSFHSNPPTVDSGTYSPLYGDNEPVERPVERGTSRDGYGRAVAAYIQDPDEDFYRMPPTIPLPMPKVKGKAAPQIHEARHFKPHEAQTSPAMPSQRRPSRSMDRDIERYRYLDRFNIGDLKAELPVVSDRSYSQMSRETALLERANSLRDSHRRSTSYQDNRRGAQVAVASSKRRQPTTYNYKDEPSSNMGDNLEDRDHEIKNYQAARSGRNPTDGEPSSAEAMLPKATTNRQGQRSRSNSSGGSGGSGTDEETEEDKETTLLANGVKMGFDRKTIEEQTINILAGETHNAIRLNIAGGRRPKQYVTRSNLDYAGGASRREFEDLRRTRGDSRSERGLRRSSQSTYGSTRTMHQSQYGQTRRINSIEEAKRLSPQAVDPGHKATSPEMTHEISSSQATGDRIVDKRLPGSDRDPGYASMLHTTTSTVSSEPASPVNFEMLPSEQPSKIEHIDDHEIQSPVSDIDKIGSQKSDETAYEEKTGKALLRVFLAEDPLFRTLCEKAILQMGQNRFAKNMRRLLKSYYKNLSVEAESEAERAAAKLLRSRQGRQRISQQLAVYILQQNDENWIVHRPDLQVAPEDKNRVEAWLTCNSERPLSVLEYEAPTPGIESSTSCSESDSDVDEFPNVSDLKLTLRGAWSFQTLLRDFMLLFLSPELKTVLLSIPKRHIWLSEAQDLSFVNWVKVWIEDRTETTWNWWPLESAKQPLKDGESRMFWICVSSNVLVCEEKY</sequence>
<dbReference type="InterPro" id="IPR011990">
    <property type="entry name" value="TPR-like_helical_dom_sf"/>
</dbReference>
<feature type="compositionally biased region" description="Low complexity" evidence="1">
    <location>
        <begin position="206"/>
        <end position="217"/>
    </location>
</feature>
<feature type="region of interest" description="Disordered" evidence="1">
    <location>
        <begin position="531"/>
        <end position="641"/>
    </location>
</feature>
<dbReference type="Gene3D" id="1.25.40.10">
    <property type="entry name" value="Tetratricopeptide repeat domain"/>
    <property type="match status" value="1"/>
</dbReference>
<feature type="compositionally biased region" description="Low complexity" evidence="1">
    <location>
        <begin position="440"/>
        <end position="451"/>
    </location>
</feature>
<organism evidence="2 3">
    <name type="scientific">Penicillium hordei</name>
    <dbReference type="NCBI Taxonomy" id="40994"/>
    <lineage>
        <taxon>Eukaryota</taxon>
        <taxon>Fungi</taxon>
        <taxon>Dikarya</taxon>
        <taxon>Ascomycota</taxon>
        <taxon>Pezizomycotina</taxon>
        <taxon>Eurotiomycetes</taxon>
        <taxon>Eurotiomycetidae</taxon>
        <taxon>Eurotiales</taxon>
        <taxon>Aspergillaceae</taxon>
        <taxon>Penicillium</taxon>
    </lineage>
</organism>
<dbReference type="GeneID" id="81592855"/>
<comment type="caution">
    <text evidence="2">The sequence shown here is derived from an EMBL/GenBank/DDBJ whole genome shotgun (WGS) entry which is preliminary data.</text>
</comment>
<reference evidence="2" key="1">
    <citation type="journal article" date="2023" name="IMA Fungus">
        <title>Comparative genomic study of the Penicillium genus elucidates a diverse pangenome and 15 lateral gene transfer events.</title>
        <authorList>
            <person name="Petersen C."/>
            <person name="Sorensen T."/>
            <person name="Nielsen M.R."/>
            <person name="Sondergaard T.E."/>
            <person name="Sorensen J.L."/>
            <person name="Fitzpatrick D.A."/>
            <person name="Frisvad J.C."/>
            <person name="Nielsen K.L."/>
        </authorList>
    </citation>
    <scope>NUCLEOTIDE SEQUENCE</scope>
    <source>
        <strain evidence="2">IBT 12815</strain>
    </source>
</reference>
<accession>A0AAD6DM15</accession>
<reference evidence="2" key="2">
    <citation type="submission" date="2023-01" db="EMBL/GenBank/DDBJ databases">
        <authorList>
            <person name="Petersen C."/>
        </authorList>
    </citation>
    <scope>NUCLEOTIDE SEQUENCE</scope>
    <source>
        <strain evidence="2">IBT 12815</strain>
    </source>
</reference>
<gene>
    <name evidence="2" type="ORF">N7537_011559</name>
</gene>